<dbReference type="Proteomes" id="UP000250572">
    <property type="component" value="Unassembled WGS sequence"/>
</dbReference>
<dbReference type="EMBL" id="NHOQ01001491">
    <property type="protein sequence ID" value="PWA24102.1"/>
    <property type="molecule type" value="Genomic_DNA"/>
</dbReference>
<proteinExistence type="predicted"/>
<comment type="caution">
    <text evidence="2">The sequence shown here is derived from an EMBL/GenBank/DDBJ whole genome shotgun (WGS) entry which is preliminary data.</text>
</comment>
<name>A0A315VM61_GAMAF</name>
<feature type="region of interest" description="Disordered" evidence="1">
    <location>
        <begin position="130"/>
        <end position="167"/>
    </location>
</feature>
<accession>A0A315VM61</accession>
<gene>
    <name evidence="2" type="ORF">CCH79_00016785</name>
</gene>
<reference evidence="2 3" key="1">
    <citation type="journal article" date="2018" name="G3 (Bethesda)">
        <title>A High-Quality Reference Genome for the Invasive Mosquitofish Gambusia affinis Using a Chicago Library.</title>
        <authorList>
            <person name="Hoffberg S.L."/>
            <person name="Troendle N.J."/>
            <person name="Glenn T.C."/>
            <person name="Mahmud O."/>
            <person name="Louha S."/>
            <person name="Chalopin D."/>
            <person name="Bennetzen J.L."/>
            <person name="Mauricio R."/>
        </authorList>
    </citation>
    <scope>NUCLEOTIDE SEQUENCE [LARGE SCALE GENOMIC DNA]</scope>
    <source>
        <strain evidence="2">NE01/NJP1002.9</strain>
        <tissue evidence="2">Muscle</tissue>
    </source>
</reference>
<evidence type="ECO:0000256" key="1">
    <source>
        <dbReference type="SAM" id="MobiDB-lite"/>
    </source>
</evidence>
<organism evidence="2 3">
    <name type="scientific">Gambusia affinis</name>
    <name type="common">Western mosquitofish</name>
    <name type="synonym">Heterandria affinis</name>
    <dbReference type="NCBI Taxonomy" id="33528"/>
    <lineage>
        <taxon>Eukaryota</taxon>
        <taxon>Metazoa</taxon>
        <taxon>Chordata</taxon>
        <taxon>Craniata</taxon>
        <taxon>Vertebrata</taxon>
        <taxon>Euteleostomi</taxon>
        <taxon>Actinopterygii</taxon>
        <taxon>Neopterygii</taxon>
        <taxon>Teleostei</taxon>
        <taxon>Neoteleostei</taxon>
        <taxon>Acanthomorphata</taxon>
        <taxon>Ovalentaria</taxon>
        <taxon>Atherinomorphae</taxon>
        <taxon>Cyprinodontiformes</taxon>
        <taxon>Poeciliidae</taxon>
        <taxon>Poeciliinae</taxon>
        <taxon>Gambusia</taxon>
    </lineage>
</organism>
<sequence length="345" mass="38292">MPIMQLEGWVMDAAALASMTFGCIQLLVGNPKVFTGQQRHNPSVFWIFCCWDLNTSAGSYRPGLYFHLRVTNNKTDPPRNFGNIRSSWHSATTVTVVCHFQTAWVKHNPHKEALVLDAAVAGKAFRRRTLRSPGDVPGSPGMGKTADTRGVIWKGPTRPPAPPPAPTRRLMNKLRFNARDTPHRWSSWESEERALRSLNVKSAELSRAAIGADVLSARLLAHDKQNVRSPAASCESLKNNRPLAYASPSITRQRRPLGAIHHTGAGRASGPLCSASGDDTDTRYTEKAFIGFFYDALIMVSTSPVSPCRYRITVDDFGPEPVFFLSAMMVGHSHHVDTWYNRLNR</sequence>
<keyword evidence="3" id="KW-1185">Reference proteome</keyword>
<protein>
    <submittedName>
        <fullName evidence="2">Uncharacterized protein</fullName>
    </submittedName>
</protein>
<evidence type="ECO:0000313" key="2">
    <source>
        <dbReference type="EMBL" id="PWA24102.1"/>
    </source>
</evidence>
<evidence type="ECO:0000313" key="3">
    <source>
        <dbReference type="Proteomes" id="UP000250572"/>
    </source>
</evidence>
<dbReference type="AlphaFoldDB" id="A0A315VM61"/>
<feature type="compositionally biased region" description="Pro residues" evidence="1">
    <location>
        <begin position="157"/>
        <end position="166"/>
    </location>
</feature>